<protein>
    <submittedName>
        <fullName evidence="3">Alpha/beta fold hydrolase</fullName>
    </submittedName>
</protein>
<keyword evidence="3" id="KW-0378">Hydrolase</keyword>
<feature type="domain" description="AB hydrolase-1" evidence="2">
    <location>
        <begin position="111"/>
        <end position="211"/>
    </location>
</feature>
<name>A0A7X2LR94_9BURK</name>
<evidence type="ECO:0000256" key="1">
    <source>
        <dbReference type="SAM" id="Phobius"/>
    </source>
</evidence>
<accession>A0A7X2LR94</accession>
<dbReference type="Pfam" id="PF00561">
    <property type="entry name" value="Abhydrolase_1"/>
    <property type="match status" value="1"/>
</dbReference>
<dbReference type="Proteomes" id="UP000446768">
    <property type="component" value="Unassembled WGS sequence"/>
</dbReference>
<dbReference type="AlphaFoldDB" id="A0A7X2LR94"/>
<feature type="transmembrane region" description="Helical" evidence="1">
    <location>
        <begin position="34"/>
        <end position="52"/>
    </location>
</feature>
<organism evidence="3 4">
    <name type="scientific">Pseudoduganella rivuli</name>
    <dbReference type="NCBI Taxonomy" id="2666085"/>
    <lineage>
        <taxon>Bacteria</taxon>
        <taxon>Pseudomonadati</taxon>
        <taxon>Pseudomonadota</taxon>
        <taxon>Betaproteobacteria</taxon>
        <taxon>Burkholderiales</taxon>
        <taxon>Oxalobacteraceae</taxon>
        <taxon>Telluria group</taxon>
        <taxon>Pseudoduganella</taxon>
    </lineage>
</organism>
<sequence>MMARLLLATIVLLQLAVALAIGWGVLHWWPQGGPWGAALLALACVAAVRLAINLNNFAMAARAASVTPDEHRLDWRGALRLFYTEFRASMLTTSWHMLRPDRNLHLATGMPVLLLHGYGCNSGYWVHLSARLRRAGISHMALDLEPIAGSIDQYADSIHGALQRLCKATGSPRAVIVAHSMGGLASRAYLRRHGADKVAKVITLGTPHHGTALATFGPGVNAREMRLGSPWLAALAAGETAQTRALFVSLWSHHDNIIAPQNSSFLPGARNIEFSGIGHVALGADARILRVVEDEIASITAEFNCAQ</sequence>
<keyword evidence="4" id="KW-1185">Reference proteome</keyword>
<keyword evidence="1" id="KW-0812">Transmembrane</keyword>
<dbReference type="SUPFAM" id="SSF53474">
    <property type="entry name" value="alpha/beta-Hydrolases"/>
    <property type="match status" value="1"/>
</dbReference>
<dbReference type="PANTHER" id="PTHR47909">
    <property type="entry name" value="ALPHA/BETA-HYDROLASES SUPERFAMILY PROTEIN"/>
    <property type="match status" value="1"/>
</dbReference>
<dbReference type="EMBL" id="WKJJ01000006">
    <property type="protein sequence ID" value="MRV72210.1"/>
    <property type="molecule type" value="Genomic_DNA"/>
</dbReference>
<evidence type="ECO:0000259" key="2">
    <source>
        <dbReference type="Pfam" id="PF00561"/>
    </source>
</evidence>
<dbReference type="PANTHER" id="PTHR47909:SF2">
    <property type="entry name" value="GPI INOSITOL-DEACYLASE"/>
    <property type="match status" value="1"/>
</dbReference>
<keyword evidence="1" id="KW-0472">Membrane</keyword>
<evidence type="ECO:0000313" key="3">
    <source>
        <dbReference type="EMBL" id="MRV72210.1"/>
    </source>
</evidence>
<evidence type="ECO:0000313" key="4">
    <source>
        <dbReference type="Proteomes" id="UP000446768"/>
    </source>
</evidence>
<comment type="caution">
    <text evidence="3">The sequence shown here is derived from an EMBL/GenBank/DDBJ whole genome shotgun (WGS) entry which is preliminary data.</text>
</comment>
<reference evidence="3 4" key="1">
    <citation type="submission" date="2019-11" db="EMBL/GenBank/DDBJ databases">
        <title>Novel species isolated from a subtropical stream in China.</title>
        <authorList>
            <person name="Lu H."/>
        </authorList>
    </citation>
    <scope>NUCLEOTIDE SEQUENCE [LARGE SCALE GENOMIC DNA]</scope>
    <source>
        <strain evidence="3 4">FT92W</strain>
    </source>
</reference>
<dbReference type="InterPro" id="IPR000073">
    <property type="entry name" value="AB_hydrolase_1"/>
</dbReference>
<dbReference type="InterPro" id="IPR029058">
    <property type="entry name" value="AB_hydrolase_fold"/>
</dbReference>
<proteinExistence type="predicted"/>
<gene>
    <name evidence="3" type="ORF">GJ700_10835</name>
</gene>
<dbReference type="GO" id="GO:0016787">
    <property type="term" value="F:hydrolase activity"/>
    <property type="evidence" value="ECO:0007669"/>
    <property type="project" value="UniProtKB-KW"/>
</dbReference>
<keyword evidence="1" id="KW-1133">Transmembrane helix</keyword>
<dbReference type="Gene3D" id="3.40.50.1820">
    <property type="entry name" value="alpha/beta hydrolase"/>
    <property type="match status" value="1"/>
</dbReference>